<dbReference type="Gene3D" id="3.40.47.10">
    <property type="match status" value="1"/>
</dbReference>
<dbReference type="EMBL" id="JBHSON010000010">
    <property type="protein sequence ID" value="MFC5745875.1"/>
    <property type="molecule type" value="Genomic_DNA"/>
</dbReference>
<sequence length="98" mass="9969">AGAEIIHMAENGLCADGEQERLLAEGATEIGGRLPVNTDGGLIANGEPIGASGLRQVHELVLQLRGQAGERQVPGQPRVGYAQLYGAPGTAGVSILSV</sequence>
<dbReference type="RefSeq" id="WP_417281727.1">
    <property type="nucleotide sequence ID" value="NZ_JBHSON010000010.1"/>
</dbReference>
<dbReference type="SUPFAM" id="SSF53901">
    <property type="entry name" value="Thiolase-like"/>
    <property type="match status" value="1"/>
</dbReference>
<dbReference type="PANTHER" id="PTHR42870:SF1">
    <property type="entry name" value="NON-SPECIFIC LIPID-TRANSFER PROTEIN-LIKE 2"/>
    <property type="match status" value="1"/>
</dbReference>
<dbReference type="PANTHER" id="PTHR42870">
    <property type="entry name" value="ACETYL-COA C-ACETYLTRANSFERASE"/>
    <property type="match status" value="1"/>
</dbReference>
<reference evidence="2" key="3">
    <citation type="submission" date="2024-09" db="EMBL/GenBank/DDBJ databases">
        <authorList>
            <person name="Sun Q."/>
            <person name="Mori K."/>
        </authorList>
    </citation>
    <scope>NUCLEOTIDE SEQUENCE</scope>
    <source>
        <strain evidence="2">JCM 3366</strain>
    </source>
</reference>
<evidence type="ECO:0000313" key="3">
    <source>
        <dbReference type="EMBL" id="MFC5748334.1"/>
    </source>
</evidence>
<reference evidence="2" key="1">
    <citation type="journal article" date="2014" name="Int. J. Syst. Evol. Microbiol.">
        <title>Complete genome of a new Firmicutes species belonging to the dominant human colonic microbiota ('Ruminococcus bicirculans') reveals two chromosomes and a selective capacity to utilize plant glucans.</title>
        <authorList>
            <consortium name="NISC Comparative Sequencing Program"/>
            <person name="Wegmann U."/>
            <person name="Louis P."/>
            <person name="Goesmann A."/>
            <person name="Henrissat B."/>
            <person name="Duncan S.H."/>
            <person name="Flint H.J."/>
        </authorList>
    </citation>
    <scope>NUCLEOTIDE SEQUENCE</scope>
    <source>
        <strain evidence="2">JCM 3366</strain>
    </source>
</reference>
<feature type="non-terminal residue" evidence="2">
    <location>
        <position position="1"/>
    </location>
</feature>
<protein>
    <recommendedName>
        <fullName evidence="1">Thiolase C-terminal domain-containing protein</fullName>
    </recommendedName>
</protein>
<keyword evidence="4" id="KW-1185">Reference proteome</keyword>
<name>A0ABW0ZY63_9ACTN</name>
<gene>
    <name evidence="2" type="ORF">ACFPZN_09680</name>
    <name evidence="3" type="ORF">ACFPZN_22145</name>
</gene>
<evidence type="ECO:0000313" key="2">
    <source>
        <dbReference type="EMBL" id="MFC5745875.1"/>
    </source>
</evidence>
<feature type="domain" description="Thiolase C-terminal" evidence="1">
    <location>
        <begin position="4"/>
        <end position="91"/>
    </location>
</feature>
<dbReference type="InterPro" id="IPR055140">
    <property type="entry name" value="Thiolase_C_2"/>
</dbReference>
<dbReference type="Pfam" id="PF22691">
    <property type="entry name" value="Thiolase_C_1"/>
    <property type="match status" value="1"/>
</dbReference>
<organism evidence="2 4">
    <name type="scientific">Actinomadura rugatobispora</name>
    <dbReference type="NCBI Taxonomy" id="1994"/>
    <lineage>
        <taxon>Bacteria</taxon>
        <taxon>Bacillati</taxon>
        <taxon>Actinomycetota</taxon>
        <taxon>Actinomycetes</taxon>
        <taxon>Streptosporangiales</taxon>
        <taxon>Thermomonosporaceae</taxon>
        <taxon>Actinomadura</taxon>
    </lineage>
</organism>
<comment type="caution">
    <text evidence="2">The sequence shown here is derived from an EMBL/GenBank/DDBJ whole genome shotgun (WGS) entry which is preliminary data.</text>
</comment>
<dbReference type="EMBL" id="JBHSON010000030">
    <property type="protein sequence ID" value="MFC5748334.1"/>
    <property type="molecule type" value="Genomic_DNA"/>
</dbReference>
<reference evidence="4" key="2">
    <citation type="journal article" date="2019" name="Int. J. Syst. Evol. Microbiol.">
        <title>The Global Catalogue of Microorganisms (GCM) 10K type strain sequencing project: providing services to taxonomists for standard genome sequencing and annotation.</title>
        <authorList>
            <consortium name="The Broad Institute Genomics Platform"/>
            <consortium name="The Broad Institute Genome Sequencing Center for Infectious Disease"/>
            <person name="Wu L."/>
            <person name="Ma J."/>
        </authorList>
    </citation>
    <scope>NUCLEOTIDE SEQUENCE [LARGE SCALE GENOMIC DNA]</scope>
    <source>
        <strain evidence="4">KCTC 42087</strain>
    </source>
</reference>
<dbReference type="Proteomes" id="UP001596074">
    <property type="component" value="Unassembled WGS sequence"/>
</dbReference>
<dbReference type="InterPro" id="IPR016039">
    <property type="entry name" value="Thiolase-like"/>
</dbReference>
<proteinExistence type="predicted"/>
<accession>A0ABW0ZY63</accession>
<evidence type="ECO:0000313" key="4">
    <source>
        <dbReference type="Proteomes" id="UP001596074"/>
    </source>
</evidence>
<evidence type="ECO:0000259" key="1">
    <source>
        <dbReference type="Pfam" id="PF22691"/>
    </source>
</evidence>